<dbReference type="Proteomes" id="UP001363622">
    <property type="component" value="Unassembled WGS sequence"/>
</dbReference>
<organism evidence="2 3">
    <name type="scientific">Phyllosticta citriasiana</name>
    <dbReference type="NCBI Taxonomy" id="595635"/>
    <lineage>
        <taxon>Eukaryota</taxon>
        <taxon>Fungi</taxon>
        <taxon>Dikarya</taxon>
        <taxon>Ascomycota</taxon>
        <taxon>Pezizomycotina</taxon>
        <taxon>Dothideomycetes</taxon>
        <taxon>Dothideomycetes incertae sedis</taxon>
        <taxon>Botryosphaeriales</taxon>
        <taxon>Phyllostictaceae</taxon>
        <taxon>Phyllosticta</taxon>
    </lineage>
</organism>
<proteinExistence type="predicted"/>
<keyword evidence="3" id="KW-1185">Reference proteome</keyword>
<feature type="region of interest" description="Disordered" evidence="1">
    <location>
        <begin position="473"/>
        <end position="492"/>
    </location>
</feature>
<comment type="caution">
    <text evidence="2">The sequence shown here is derived from an EMBL/GenBank/DDBJ whole genome shotgun (WGS) entry which is preliminary data.</text>
</comment>
<evidence type="ECO:0000313" key="3">
    <source>
        <dbReference type="Proteomes" id="UP001363622"/>
    </source>
</evidence>
<accession>A0ABR1KN62</accession>
<dbReference type="EMBL" id="JBBPHU010000007">
    <property type="protein sequence ID" value="KAK7515441.1"/>
    <property type="molecule type" value="Genomic_DNA"/>
</dbReference>
<evidence type="ECO:0000313" key="2">
    <source>
        <dbReference type="EMBL" id="KAK7515441.1"/>
    </source>
</evidence>
<protein>
    <submittedName>
        <fullName evidence="2">Uncharacterized protein</fullName>
    </submittedName>
</protein>
<name>A0ABR1KN62_9PEZI</name>
<reference evidence="2 3" key="1">
    <citation type="submission" date="2024-04" db="EMBL/GenBank/DDBJ databases">
        <title>Phyllosticta paracitricarpa is synonymous to the EU quarantine fungus P. citricarpa based on phylogenomic analyses.</title>
        <authorList>
            <consortium name="Lawrence Berkeley National Laboratory"/>
            <person name="Van Ingen-Buijs V.A."/>
            <person name="Van Westerhoven A.C."/>
            <person name="Haridas S."/>
            <person name="Skiadas P."/>
            <person name="Martin F."/>
            <person name="Groenewald J.Z."/>
            <person name="Crous P.W."/>
            <person name="Seidl M.F."/>
        </authorList>
    </citation>
    <scope>NUCLEOTIDE SEQUENCE [LARGE SCALE GENOMIC DNA]</scope>
    <source>
        <strain evidence="2 3">CBS 123371</strain>
    </source>
</reference>
<gene>
    <name evidence="2" type="ORF">IWZ03DRAFT_202923</name>
</gene>
<evidence type="ECO:0000256" key="1">
    <source>
        <dbReference type="SAM" id="MobiDB-lite"/>
    </source>
</evidence>
<sequence>MARPVHSLSYPSIFITRNYTRRRSFKSRAYSTAAQAVDNTLHPPRGLSKSLLEINRSILRKSIGAEELTPVKNAILKPLSNPFAGEPLNYDSMWYDPPTFNDLIDSHLDTVASYEHGNSYLRVSAKRYLYFIKALLSERALPWSWKLHALDRVVVYLSRQHRASLKRPRRRRSPGELLDRNERLLILLNAICAEVKQSVVSLPSSLVELGLEIAVECRNFPACMFYLQRHCEKRSSLSATTFKKVLAALREPPQAVANIMALRTFRTWSSTQSVTVLIGAPEGSTKHAARLSLVVGHNDPALFKLWLKTLGALSRQSPDSSPRLIQQLRREWEKWRKSLRTAYKNGYGSGTGFASRASSAHPKIWARTASELDRCFLESFIEAGAYSDAWSVLLSTNMAFKALSPGVRRALMENPEFTPPESWKPEHERQVLSIYAEYCRAIEGALGVQWVRDVATGECFHMISTAGQRARRSRASKWRLTRRVPRRSKPSA</sequence>